<dbReference type="InterPro" id="IPR058775">
    <property type="entry name" value="DUF8054_M"/>
</dbReference>
<evidence type="ECO:0000313" key="5">
    <source>
        <dbReference type="EMBL" id="MFC7317057.1"/>
    </source>
</evidence>
<accession>A0ABD6A9H9</accession>
<sequence length="275" mass="28069">MRSPLASLARPEHTGERRCWPCTVANGALLVAACLALALAGRPLLAAVVGVVGGALVAIRGYLVPYTPRFAPAVVRRVRAALGRPPREPPLASSFAPEGGDGAGDGDGERVLEALIAAGVVVPAGDDLALSPPIRERWEDEMAALAELNDDALAAAADAVVGEGRTATPVSVDGRRYVAVHAPTDAPARGAWLPRPAATADVAAVRALSAVARLDDAARLSAARAFRLFLDTCPTCGDPVVETSSASCCGGVTNPREGPQSVLACRACDAHLIAL</sequence>
<feature type="region of interest" description="Disordered" evidence="1">
    <location>
        <begin position="84"/>
        <end position="104"/>
    </location>
</feature>
<dbReference type="Pfam" id="PF26236">
    <property type="entry name" value="DUF8054_N"/>
    <property type="match status" value="1"/>
</dbReference>
<comment type="caution">
    <text evidence="5">The sequence shown here is derived from an EMBL/GenBank/DDBJ whole genome shotgun (WGS) entry which is preliminary data.</text>
</comment>
<gene>
    <name evidence="5" type="ORF">ACFQPE_09650</name>
</gene>
<name>A0ABD6A9H9_9EURY</name>
<dbReference type="Proteomes" id="UP001596547">
    <property type="component" value="Unassembled WGS sequence"/>
</dbReference>
<keyword evidence="2" id="KW-0812">Transmembrane</keyword>
<dbReference type="RefSeq" id="WP_276303685.1">
    <property type="nucleotide sequence ID" value="NZ_CP119992.1"/>
</dbReference>
<reference evidence="5 6" key="1">
    <citation type="journal article" date="2019" name="Int. J. Syst. Evol. Microbiol.">
        <title>The Global Catalogue of Microorganisms (GCM) 10K type strain sequencing project: providing services to taxonomists for standard genome sequencing and annotation.</title>
        <authorList>
            <consortium name="The Broad Institute Genomics Platform"/>
            <consortium name="The Broad Institute Genome Sequencing Center for Infectious Disease"/>
            <person name="Wu L."/>
            <person name="Ma J."/>
        </authorList>
    </citation>
    <scope>NUCLEOTIDE SEQUENCE [LARGE SCALE GENOMIC DNA]</scope>
    <source>
        <strain evidence="5 6">PSR21</strain>
    </source>
</reference>
<keyword evidence="2" id="KW-0472">Membrane</keyword>
<feature type="domain" description="DUF8054" evidence="4">
    <location>
        <begin position="112"/>
        <end position="228"/>
    </location>
</feature>
<evidence type="ECO:0000313" key="6">
    <source>
        <dbReference type="Proteomes" id="UP001596547"/>
    </source>
</evidence>
<dbReference type="AlphaFoldDB" id="A0ABD6A9H9"/>
<keyword evidence="6" id="KW-1185">Reference proteome</keyword>
<evidence type="ECO:0000259" key="3">
    <source>
        <dbReference type="Pfam" id="PF26236"/>
    </source>
</evidence>
<dbReference type="EMBL" id="JBHTBF010000002">
    <property type="protein sequence ID" value="MFC7317057.1"/>
    <property type="molecule type" value="Genomic_DNA"/>
</dbReference>
<keyword evidence="2" id="KW-1133">Transmembrane helix</keyword>
<proteinExistence type="predicted"/>
<feature type="transmembrane region" description="Helical" evidence="2">
    <location>
        <begin position="44"/>
        <end position="63"/>
    </location>
</feature>
<dbReference type="PROSITE" id="PS51257">
    <property type="entry name" value="PROKAR_LIPOPROTEIN"/>
    <property type="match status" value="1"/>
</dbReference>
<feature type="transmembrane region" description="Helical" evidence="2">
    <location>
        <begin position="20"/>
        <end position="38"/>
    </location>
</feature>
<evidence type="ECO:0000256" key="1">
    <source>
        <dbReference type="SAM" id="MobiDB-lite"/>
    </source>
</evidence>
<dbReference type="Pfam" id="PF26238">
    <property type="entry name" value="DUF8054_M"/>
    <property type="match status" value="1"/>
</dbReference>
<evidence type="ECO:0000256" key="2">
    <source>
        <dbReference type="SAM" id="Phobius"/>
    </source>
</evidence>
<organism evidence="5 6">
    <name type="scientific">Halomarina halobia</name>
    <dbReference type="NCBI Taxonomy" id="3033386"/>
    <lineage>
        <taxon>Archaea</taxon>
        <taxon>Methanobacteriati</taxon>
        <taxon>Methanobacteriota</taxon>
        <taxon>Stenosarchaea group</taxon>
        <taxon>Halobacteria</taxon>
        <taxon>Halobacteriales</taxon>
        <taxon>Natronomonadaceae</taxon>
        <taxon>Halomarina</taxon>
    </lineage>
</organism>
<evidence type="ECO:0000259" key="4">
    <source>
        <dbReference type="Pfam" id="PF26238"/>
    </source>
</evidence>
<feature type="domain" description="DUF8054" evidence="3">
    <location>
        <begin position="6"/>
        <end position="77"/>
    </location>
</feature>
<dbReference type="InterPro" id="IPR058674">
    <property type="entry name" value="DUF8054_N"/>
</dbReference>
<protein>
    <submittedName>
        <fullName evidence="5">Uncharacterized protein</fullName>
    </submittedName>
</protein>
<dbReference type="GeneID" id="79316288"/>